<evidence type="ECO:0000313" key="1">
    <source>
        <dbReference type="EMBL" id="JAD29684.1"/>
    </source>
</evidence>
<name>A0A0A8YS18_ARUDO</name>
<dbReference type="EMBL" id="GBRH01268211">
    <property type="protein sequence ID" value="JAD29684.1"/>
    <property type="molecule type" value="Transcribed_RNA"/>
</dbReference>
<protein>
    <submittedName>
        <fullName evidence="1">Uncharacterized protein</fullName>
    </submittedName>
</protein>
<sequence>MLYNCPEQIEPAQSSLNGSMLILFSSTAIFTLPYRKPHKLGCHCLNSDVHLLALAALLFTI</sequence>
<reference evidence="1" key="1">
    <citation type="submission" date="2014-09" db="EMBL/GenBank/DDBJ databases">
        <authorList>
            <person name="Magalhaes I.L.F."/>
            <person name="Oliveira U."/>
            <person name="Santos F.R."/>
            <person name="Vidigal T.H.D.A."/>
            <person name="Brescovit A.D."/>
            <person name="Santos A.J."/>
        </authorList>
    </citation>
    <scope>NUCLEOTIDE SEQUENCE</scope>
    <source>
        <tissue evidence="1">Shoot tissue taken approximately 20 cm above the soil surface</tissue>
    </source>
</reference>
<reference evidence="1" key="2">
    <citation type="journal article" date="2015" name="Data Brief">
        <title>Shoot transcriptome of the giant reed, Arundo donax.</title>
        <authorList>
            <person name="Barrero R.A."/>
            <person name="Guerrero F.D."/>
            <person name="Moolhuijzen P."/>
            <person name="Goolsby J.A."/>
            <person name="Tidwell J."/>
            <person name="Bellgard S.E."/>
            <person name="Bellgard M.I."/>
        </authorList>
    </citation>
    <scope>NUCLEOTIDE SEQUENCE</scope>
    <source>
        <tissue evidence="1">Shoot tissue taken approximately 20 cm above the soil surface</tissue>
    </source>
</reference>
<proteinExistence type="predicted"/>
<accession>A0A0A8YS18</accession>
<dbReference type="AlphaFoldDB" id="A0A0A8YS18"/>
<organism evidence="1">
    <name type="scientific">Arundo donax</name>
    <name type="common">Giant reed</name>
    <name type="synonym">Donax arundinaceus</name>
    <dbReference type="NCBI Taxonomy" id="35708"/>
    <lineage>
        <taxon>Eukaryota</taxon>
        <taxon>Viridiplantae</taxon>
        <taxon>Streptophyta</taxon>
        <taxon>Embryophyta</taxon>
        <taxon>Tracheophyta</taxon>
        <taxon>Spermatophyta</taxon>
        <taxon>Magnoliopsida</taxon>
        <taxon>Liliopsida</taxon>
        <taxon>Poales</taxon>
        <taxon>Poaceae</taxon>
        <taxon>PACMAD clade</taxon>
        <taxon>Arundinoideae</taxon>
        <taxon>Arundineae</taxon>
        <taxon>Arundo</taxon>
    </lineage>
</organism>